<evidence type="ECO:0000313" key="3">
    <source>
        <dbReference type="Proteomes" id="UP000306402"/>
    </source>
</evidence>
<name>A0A5R9KRE3_9BACT</name>
<feature type="domain" description="Heavy metal binding" evidence="1">
    <location>
        <begin position="39"/>
        <end position="67"/>
    </location>
</feature>
<dbReference type="InterPro" id="IPR045800">
    <property type="entry name" value="HMBD"/>
</dbReference>
<protein>
    <recommendedName>
        <fullName evidence="1">Heavy metal binding domain-containing protein</fullName>
    </recommendedName>
</protein>
<proteinExistence type="predicted"/>
<accession>A0A5R9KRE3</accession>
<dbReference type="PROSITE" id="PS51257">
    <property type="entry name" value="PROKAR_LIPOPROTEIN"/>
    <property type="match status" value="1"/>
</dbReference>
<dbReference type="Pfam" id="PF19335">
    <property type="entry name" value="HMBD"/>
    <property type="match status" value="1"/>
</dbReference>
<organism evidence="2 3">
    <name type="scientific">Dyadobacter luticola</name>
    <dbReference type="NCBI Taxonomy" id="1979387"/>
    <lineage>
        <taxon>Bacteria</taxon>
        <taxon>Pseudomonadati</taxon>
        <taxon>Bacteroidota</taxon>
        <taxon>Cytophagia</taxon>
        <taxon>Cytophagales</taxon>
        <taxon>Spirosomataceae</taxon>
        <taxon>Dyadobacter</taxon>
    </lineage>
</organism>
<gene>
    <name evidence="2" type="ORF">FEN17_19750</name>
</gene>
<dbReference type="OrthoDB" id="1523860at2"/>
<reference evidence="2 3" key="1">
    <citation type="submission" date="2019-05" db="EMBL/GenBank/DDBJ databases">
        <authorList>
            <person name="Qu J.-H."/>
        </authorList>
    </citation>
    <scope>NUCLEOTIDE SEQUENCE [LARGE SCALE GENOMIC DNA]</scope>
    <source>
        <strain evidence="2 3">T17</strain>
    </source>
</reference>
<dbReference type="EMBL" id="VCEJ01000005">
    <property type="protein sequence ID" value="TLU98832.1"/>
    <property type="molecule type" value="Genomic_DNA"/>
</dbReference>
<evidence type="ECO:0000313" key="2">
    <source>
        <dbReference type="EMBL" id="TLU98832.1"/>
    </source>
</evidence>
<dbReference type="AlphaFoldDB" id="A0A5R9KRE3"/>
<dbReference type="GO" id="GO:0046872">
    <property type="term" value="F:metal ion binding"/>
    <property type="evidence" value="ECO:0007669"/>
    <property type="project" value="InterPro"/>
</dbReference>
<evidence type="ECO:0000259" key="1">
    <source>
        <dbReference type="Pfam" id="PF19335"/>
    </source>
</evidence>
<sequence>MNKLVLASLMLFAAACSGNGDKSEQKADSTVTTTASAKKYACPMHCEGDKTYAEAGKCPICKMELQELAMTEGDSTGHTH</sequence>
<comment type="caution">
    <text evidence="2">The sequence shown here is derived from an EMBL/GenBank/DDBJ whole genome shotgun (WGS) entry which is preliminary data.</text>
</comment>
<keyword evidence="3" id="KW-1185">Reference proteome</keyword>
<dbReference type="Proteomes" id="UP000306402">
    <property type="component" value="Unassembled WGS sequence"/>
</dbReference>